<dbReference type="Gene3D" id="1.10.630.10">
    <property type="entry name" value="Cytochrome P450"/>
    <property type="match status" value="1"/>
</dbReference>
<evidence type="ECO:0000256" key="3">
    <source>
        <dbReference type="ARBA" id="ARBA00022617"/>
    </source>
</evidence>
<evidence type="ECO:0000256" key="6">
    <source>
        <dbReference type="ARBA" id="ARBA00023004"/>
    </source>
</evidence>
<evidence type="ECO:0000256" key="1">
    <source>
        <dbReference type="ARBA" id="ARBA00001971"/>
    </source>
</evidence>
<dbReference type="PANTHER" id="PTHR24286">
    <property type="entry name" value="CYTOCHROME P450 26"/>
    <property type="match status" value="1"/>
</dbReference>
<accession>A0A4S5EAQ3</accession>
<gene>
    <name evidence="8" type="ORF">E8P82_02030</name>
</gene>
<evidence type="ECO:0000256" key="4">
    <source>
        <dbReference type="ARBA" id="ARBA00022723"/>
    </source>
</evidence>
<keyword evidence="5" id="KW-0560">Oxidoreductase</keyword>
<dbReference type="InterPro" id="IPR036396">
    <property type="entry name" value="Cyt_P450_sf"/>
</dbReference>
<dbReference type="GO" id="GO:0020037">
    <property type="term" value="F:heme binding"/>
    <property type="evidence" value="ECO:0007669"/>
    <property type="project" value="InterPro"/>
</dbReference>
<dbReference type="OrthoDB" id="9764248at2"/>
<name>A0A4S5EAQ3_9MICC</name>
<evidence type="ECO:0000256" key="5">
    <source>
        <dbReference type="ARBA" id="ARBA00023002"/>
    </source>
</evidence>
<dbReference type="SUPFAM" id="SSF48264">
    <property type="entry name" value="Cytochrome P450"/>
    <property type="match status" value="1"/>
</dbReference>
<evidence type="ECO:0000256" key="7">
    <source>
        <dbReference type="ARBA" id="ARBA00023033"/>
    </source>
</evidence>
<dbReference type="PANTHER" id="PTHR24286:SF24">
    <property type="entry name" value="LANOSTEROL 14-ALPHA DEMETHYLASE"/>
    <property type="match status" value="1"/>
</dbReference>
<keyword evidence="3" id="KW-0349">Heme</keyword>
<keyword evidence="6" id="KW-0408">Iron</keyword>
<dbReference type="GO" id="GO:0005506">
    <property type="term" value="F:iron ion binding"/>
    <property type="evidence" value="ECO:0007669"/>
    <property type="project" value="InterPro"/>
</dbReference>
<keyword evidence="9" id="KW-1185">Reference proteome</keyword>
<evidence type="ECO:0000256" key="2">
    <source>
        <dbReference type="ARBA" id="ARBA00010617"/>
    </source>
</evidence>
<dbReference type="RefSeq" id="WP_136452801.1">
    <property type="nucleotide sequence ID" value="NZ_SSWH01000001.1"/>
</dbReference>
<comment type="caution">
    <text evidence="8">The sequence shown here is derived from an EMBL/GenBank/DDBJ whole genome shotgun (WGS) entry which is preliminary data.</text>
</comment>
<dbReference type="CDD" id="cd11067">
    <property type="entry name" value="CYP152"/>
    <property type="match status" value="1"/>
</dbReference>
<proteinExistence type="inferred from homology"/>
<evidence type="ECO:0000313" key="9">
    <source>
        <dbReference type="Proteomes" id="UP000305233"/>
    </source>
</evidence>
<comment type="cofactor">
    <cofactor evidence="1">
        <name>heme</name>
        <dbReference type="ChEBI" id="CHEBI:30413"/>
    </cofactor>
</comment>
<sequence>MKSTPFDSTIPFLREGYPFISSRCDAVGKDLFSSRLGLVVPVIFIRGADAAEKFYGEDRFTREGAMPPTIQHLLQDKGSVQTLEGDAHRVRKRAFMSLMSPAAMDGLGDVFESEWQKVEKRRLGRGSVKLHDMVREILTRAACQWAGVPLPEQDVPRITQELSLMIDQVARFGPRNWYAQLRRRGTESWVAGMVEQVRSGELSPREGSTLDVFSHHRDVDGELLSPEVAAVEIINILRPILAVSRFIVFAAVALHENPKWRDTFASGNVDDVEPFVQEVRRHYPFFPAVPGRVKDQFRWRDHDFRKGAMVILDIYGTCHDPRLFQDPDSFQPERFRGWSWDDNPYSLIAQGAGRHESSHRCPGEWSTVELMKRAVVLLSRAGYTVPSQDLTVPLSRFPSLPRSGFVISR</sequence>
<dbReference type="GO" id="GO:0016125">
    <property type="term" value="P:sterol metabolic process"/>
    <property type="evidence" value="ECO:0007669"/>
    <property type="project" value="TreeGrafter"/>
</dbReference>
<reference evidence="8 9" key="1">
    <citation type="submission" date="2019-04" db="EMBL/GenBank/DDBJ databases">
        <authorList>
            <person name="Liu Q."/>
            <person name="Xin Y.-H."/>
        </authorList>
    </citation>
    <scope>NUCLEOTIDE SEQUENCE [LARGE SCALE GENOMIC DNA]</scope>
    <source>
        <strain evidence="8 9">AM23</strain>
    </source>
</reference>
<protein>
    <submittedName>
        <fullName evidence="8">Cytochrome P450</fullName>
    </submittedName>
</protein>
<keyword evidence="7" id="KW-0503">Monooxygenase</keyword>
<comment type="similarity">
    <text evidence="2">Belongs to the cytochrome P450 family.</text>
</comment>
<keyword evidence="4" id="KW-0479">Metal-binding</keyword>
<dbReference type="Pfam" id="PF00067">
    <property type="entry name" value="p450"/>
    <property type="match status" value="1"/>
</dbReference>
<evidence type="ECO:0000313" key="8">
    <source>
        <dbReference type="EMBL" id="THJ68702.1"/>
    </source>
</evidence>
<dbReference type="AlphaFoldDB" id="A0A4S5EAQ3"/>
<dbReference type="Proteomes" id="UP000305233">
    <property type="component" value="Unassembled WGS sequence"/>
</dbReference>
<dbReference type="GO" id="GO:0016705">
    <property type="term" value="F:oxidoreductase activity, acting on paired donors, with incorporation or reduction of molecular oxygen"/>
    <property type="evidence" value="ECO:0007669"/>
    <property type="project" value="InterPro"/>
</dbReference>
<dbReference type="GO" id="GO:0004497">
    <property type="term" value="F:monooxygenase activity"/>
    <property type="evidence" value="ECO:0007669"/>
    <property type="project" value="UniProtKB-KW"/>
</dbReference>
<organism evidence="8 9">
    <name type="scientific">Arthrobacter echini</name>
    <dbReference type="NCBI Taxonomy" id="1529066"/>
    <lineage>
        <taxon>Bacteria</taxon>
        <taxon>Bacillati</taxon>
        <taxon>Actinomycetota</taxon>
        <taxon>Actinomycetes</taxon>
        <taxon>Micrococcales</taxon>
        <taxon>Micrococcaceae</taxon>
        <taxon>Arthrobacter</taxon>
    </lineage>
</organism>
<dbReference type="EMBL" id="SSWH01000001">
    <property type="protein sequence ID" value="THJ68702.1"/>
    <property type="molecule type" value="Genomic_DNA"/>
</dbReference>
<dbReference type="InterPro" id="IPR001128">
    <property type="entry name" value="Cyt_P450"/>
</dbReference>